<evidence type="ECO:0000313" key="7">
    <source>
        <dbReference type="Proteomes" id="UP000192738"/>
    </source>
</evidence>
<dbReference type="Gene3D" id="3.20.20.70">
    <property type="entry name" value="Aldolase class I"/>
    <property type="match status" value="1"/>
</dbReference>
<dbReference type="GO" id="GO:0051536">
    <property type="term" value="F:iron-sulfur cluster binding"/>
    <property type="evidence" value="ECO:0007669"/>
    <property type="project" value="UniProtKB-KW"/>
</dbReference>
<keyword evidence="7" id="KW-1185">Reference proteome</keyword>
<keyword evidence="3" id="KW-0408">Iron</keyword>
<dbReference type="OrthoDB" id="9810775at2"/>
<keyword evidence="1" id="KW-0949">S-adenosyl-L-methionine</keyword>
<dbReference type="SFLD" id="SFLDG01386">
    <property type="entry name" value="main_SPASM_domain-containing"/>
    <property type="match status" value="1"/>
</dbReference>
<accession>A0A1W2BA00</accession>
<dbReference type="PROSITE" id="PS51918">
    <property type="entry name" value="RADICAL_SAM"/>
    <property type="match status" value="1"/>
</dbReference>
<dbReference type="NCBIfam" id="TIGR04085">
    <property type="entry name" value="rSAM_more_4Fe4S"/>
    <property type="match status" value="1"/>
</dbReference>
<name>A0A1W2BA00_9FIRM</name>
<dbReference type="InterPro" id="IPR023885">
    <property type="entry name" value="4Fe4S-binding_SPASM_dom"/>
</dbReference>
<dbReference type="InterPro" id="IPR050377">
    <property type="entry name" value="Radical_SAM_PqqE_MftC-like"/>
</dbReference>
<dbReference type="SFLD" id="SFLDS00029">
    <property type="entry name" value="Radical_SAM"/>
    <property type="match status" value="1"/>
</dbReference>
<dbReference type="SFLD" id="SFLDG01067">
    <property type="entry name" value="SPASM/twitch_domain_containing"/>
    <property type="match status" value="1"/>
</dbReference>
<proteinExistence type="predicted"/>
<reference evidence="6 7" key="1">
    <citation type="submission" date="2017-04" db="EMBL/GenBank/DDBJ databases">
        <authorList>
            <person name="Afonso C.L."/>
            <person name="Miller P.J."/>
            <person name="Scott M.A."/>
            <person name="Spackman E."/>
            <person name="Goraichik I."/>
            <person name="Dimitrov K.M."/>
            <person name="Suarez D.L."/>
            <person name="Swayne D.E."/>
        </authorList>
    </citation>
    <scope>NUCLEOTIDE SEQUENCE [LARGE SCALE GENOMIC DNA]</scope>
    <source>
        <strain evidence="6 7">DSM 5090</strain>
    </source>
</reference>
<dbReference type="InterPro" id="IPR007197">
    <property type="entry name" value="rSAM"/>
</dbReference>
<dbReference type="PANTHER" id="PTHR11228">
    <property type="entry name" value="RADICAL SAM DOMAIN PROTEIN"/>
    <property type="match status" value="1"/>
</dbReference>
<organism evidence="6 7">
    <name type="scientific">Sporomusa malonica</name>
    <dbReference type="NCBI Taxonomy" id="112901"/>
    <lineage>
        <taxon>Bacteria</taxon>
        <taxon>Bacillati</taxon>
        <taxon>Bacillota</taxon>
        <taxon>Negativicutes</taxon>
        <taxon>Selenomonadales</taxon>
        <taxon>Sporomusaceae</taxon>
        <taxon>Sporomusa</taxon>
    </lineage>
</organism>
<dbReference type="Pfam" id="PF04055">
    <property type="entry name" value="Radical_SAM"/>
    <property type="match status" value="1"/>
</dbReference>
<dbReference type="InterPro" id="IPR058240">
    <property type="entry name" value="rSAM_sf"/>
</dbReference>
<dbReference type="EMBL" id="FWXI01000007">
    <property type="protein sequence ID" value="SMC69795.1"/>
    <property type="molecule type" value="Genomic_DNA"/>
</dbReference>
<evidence type="ECO:0000259" key="5">
    <source>
        <dbReference type="PROSITE" id="PS51918"/>
    </source>
</evidence>
<evidence type="ECO:0000313" key="6">
    <source>
        <dbReference type="EMBL" id="SMC69795.1"/>
    </source>
</evidence>
<evidence type="ECO:0000256" key="4">
    <source>
        <dbReference type="ARBA" id="ARBA00023014"/>
    </source>
</evidence>
<dbReference type="GO" id="GO:0003824">
    <property type="term" value="F:catalytic activity"/>
    <property type="evidence" value="ECO:0007669"/>
    <property type="project" value="InterPro"/>
</dbReference>
<evidence type="ECO:0000256" key="2">
    <source>
        <dbReference type="ARBA" id="ARBA00022723"/>
    </source>
</evidence>
<gene>
    <name evidence="6" type="ORF">SAMN04488500_1075</name>
</gene>
<dbReference type="Pfam" id="PF13186">
    <property type="entry name" value="SPASM"/>
    <property type="match status" value="1"/>
</dbReference>
<evidence type="ECO:0000256" key="1">
    <source>
        <dbReference type="ARBA" id="ARBA00022691"/>
    </source>
</evidence>
<feature type="domain" description="Radical SAM core" evidence="5">
    <location>
        <begin position="90"/>
        <end position="298"/>
    </location>
</feature>
<protein>
    <submittedName>
        <fullName evidence="6">Radical SAM additional 4Fe4S-binding SPASM domain-containing protein</fullName>
    </submittedName>
</protein>
<dbReference type="GO" id="GO:0046872">
    <property type="term" value="F:metal ion binding"/>
    <property type="evidence" value="ECO:0007669"/>
    <property type="project" value="UniProtKB-KW"/>
</dbReference>
<dbReference type="STRING" id="112901.SAMN04488500_1075"/>
<keyword evidence="2" id="KW-0479">Metal-binding</keyword>
<dbReference type="RefSeq" id="WP_084575525.1">
    <property type="nucleotide sequence ID" value="NZ_CP155572.1"/>
</dbReference>
<dbReference type="PANTHER" id="PTHR11228:SF7">
    <property type="entry name" value="PQQA PEPTIDE CYCLASE"/>
    <property type="match status" value="1"/>
</dbReference>
<dbReference type="SUPFAM" id="SSF102114">
    <property type="entry name" value="Radical SAM enzymes"/>
    <property type="match status" value="1"/>
</dbReference>
<dbReference type="AlphaFoldDB" id="A0A1W2BA00"/>
<keyword evidence="4" id="KW-0411">Iron-sulfur</keyword>
<sequence>MRYAKLTKDWLLRGWSDEPRTIINWTNGDCRSLSEQAFFVAQACDGLTDFHSIDVLPQHNDLLDKMIKRGMVEECAQGDTPAAYQLYRRADNPYVKSIHWAVTGLCNLKCRHCFMECPEGRYGELPLKDILGMIVQFVRANVHQVELTGGEPFLRQDLPEIMSALRDNHIAVSQIYSNGLLITDDILGKIKEFGFLPHFQISFDGCGTHDGMRGLRGIEQATVQAIRRLRAHGFPVTIATSVDRTNIGALPETYALMKQLDIKSWRVGSPQKIGDWRRTATALSLEELMTASAPIAARWLQDGKPFSLQLASFTKAWKTNNQEMFTPGSYDCTACRVETSVLPDGTVIPCPGFTDTVSYAEMPNLLNESFSKIWSQSTLRSIIDLKKSDILATVSECATCEQFKICGTGCRAAAVMVNGELRSKDPDSCEIYKKNYLQRFQKLTVSLVDQV</sequence>
<dbReference type="InterPro" id="IPR013785">
    <property type="entry name" value="Aldolase_TIM"/>
</dbReference>
<evidence type="ECO:0000256" key="3">
    <source>
        <dbReference type="ARBA" id="ARBA00023004"/>
    </source>
</evidence>
<dbReference type="CDD" id="cd01335">
    <property type="entry name" value="Radical_SAM"/>
    <property type="match status" value="1"/>
</dbReference>
<dbReference type="Proteomes" id="UP000192738">
    <property type="component" value="Unassembled WGS sequence"/>
</dbReference>